<organism evidence="1 2">
    <name type="scientific">Leyella stercorea DSM 18206</name>
    <dbReference type="NCBI Taxonomy" id="1002367"/>
    <lineage>
        <taxon>Bacteria</taxon>
        <taxon>Pseudomonadati</taxon>
        <taxon>Bacteroidota</taxon>
        <taxon>Bacteroidia</taxon>
        <taxon>Bacteroidales</taxon>
        <taxon>Prevotellaceae</taxon>
        <taxon>Leyella</taxon>
    </lineage>
</organism>
<name>G6AUS8_9BACT</name>
<gene>
    <name evidence="1" type="ORF">HMPREF0673_00363</name>
</gene>
<sequence>MYDFYKKQIVEKTQSLTMQQSALYSLYNCEKIIEMYKMIVDQYNVGNYFLIKQMSYYLWDNIYKYKKNEAFESNFIQMNDYVPNSDSYPGVANAIALNVVICLDIAYKCITGHSNNSNLSGLYVYDTLRQCLLSKRPDIKYITKQIISEIDQTSIILELKFEELSLIENIESKVLNRSFVWDIFSKAQSNKYNYDLIKWNNSLF</sequence>
<dbReference type="GeneID" id="78336231"/>
<dbReference type="InterPro" id="IPR023381">
    <property type="entry name" value="YP001051499.1-like_dom_sf"/>
</dbReference>
<dbReference type="AlphaFoldDB" id="G6AUS8"/>
<dbReference type="EMBL" id="AFZZ01000045">
    <property type="protein sequence ID" value="EHJ41826.1"/>
    <property type="molecule type" value="Genomic_DNA"/>
</dbReference>
<accession>G6AUS8</accession>
<dbReference type="eggNOG" id="ENOG5030X54">
    <property type="taxonomic scope" value="Bacteria"/>
</dbReference>
<protein>
    <submittedName>
        <fullName evidence="1">Uncharacterized protein</fullName>
    </submittedName>
</protein>
<dbReference type="Gene3D" id="1.20.1590.10">
    <property type="entry name" value="YP_001051499.1 domain like"/>
    <property type="match status" value="1"/>
</dbReference>
<dbReference type="HOGENOM" id="CLU_1341018_0_0_10"/>
<evidence type="ECO:0000313" key="2">
    <source>
        <dbReference type="Proteomes" id="UP000004407"/>
    </source>
</evidence>
<dbReference type="Proteomes" id="UP000004407">
    <property type="component" value="Unassembled WGS sequence"/>
</dbReference>
<reference evidence="1 2" key="1">
    <citation type="submission" date="2011-08" db="EMBL/GenBank/DDBJ databases">
        <authorList>
            <person name="Weinstock G."/>
            <person name="Sodergren E."/>
            <person name="Clifton S."/>
            <person name="Fulton L."/>
            <person name="Fulton B."/>
            <person name="Courtney L."/>
            <person name="Fronick C."/>
            <person name="Harrison M."/>
            <person name="Strong C."/>
            <person name="Farmer C."/>
            <person name="Delahaunty K."/>
            <person name="Markovic C."/>
            <person name="Hall O."/>
            <person name="Minx P."/>
            <person name="Tomlinson C."/>
            <person name="Mitreva M."/>
            <person name="Hou S."/>
            <person name="Chen J."/>
            <person name="Wollam A."/>
            <person name="Pepin K.H."/>
            <person name="Johnson M."/>
            <person name="Bhonagiri V."/>
            <person name="Zhang X."/>
            <person name="Suruliraj S."/>
            <person name="Warren W."/>
            <person name="Chinwalla A."/>
            <person name="Mardis E.R."/>
            <person name="Wilson R.K."/>
        </authorList>
    </citation>
    <scope>NUCLEOTIDE SEQUENCE [LARGE SCALE GENOMIC DNA]</scope>
    <source>
        <strain evidence="1 2">DSM 18206</strain>
    </source>
</reference>
<evidence type="ECO:0000313" key="1">
    <source>
        <dbReference type="EMBL" id="EHJ41826.1"/>
    </source>
</evidence>
<dbReference type="RefSeq" id="WP_007897253.1">
    <property type="nucleotide sequence ID" value="NZ_JH379367.1"/>
</dbReference>
<proteinExistence type="predicted"/>
<comment type="caution">
    <text evidence="1">The sequence shown here is derived from an EMBL/GenBank/DDBJ whole genome shotgun (WGS) entry which is preliminary data.</text>
</comment>